<keyword evidence="5 11" id="KW-0812">Transmembrane</keyword>
<comment type="subcellular location">
    <subcellularLocation>
        <location evidence="1">Cell membrane</location>
        <topology evidence="1">Single-pass type I membrane protein</topology>
    </subcellularLocation>
</comment>
<evidence type="ECO:0000313" key="14">
    <source>
        <dbReference type="Proteomes" id="UP001054889"/>
    </source>
</evidence>
<reference evidence="13" key="2">
    <citation type="submission" date="2021-12" db="EMBL/GenBank/DDBJ databases">
        <title>Resequencing data analysis of finger millet.</title>
        <authorList>
            <person name="Hatakeyama M."/>
            <person name="Aluri S."/>
            <person name="Balachadran M.T."/>
            <person name="Sivarajan S.R."/>
            <person name="Poveda L."/>
            <person name="Shimizu-Inatsugi R."/>
            <person name="Schlapbach R."/>
            <person name="Sreeman S.M."/>
            <person name="Shimizu K.K."/>
        </authorList>
    </citation>
    <scope>NUCLEOTIDE SEQUENCE</scope>
</reference>
<dbReference type="FunFam" id="3.80.10.10:FF:000400">
    <property type="entry name" value="Nuclear pore complex protein NUP107"/>
    <property type="match status" value="1"/>
</dbReference>
<keyword evidence="10" id="KW-0325">Glycoprotein</keyword>
<feature type="transmembrane region" description="Helical" evidence="11">
    <location>
        <begin position="746"/>
        <end position="768"/>
    </location>
</feature>
<evidence type="ECO:0000256" key="10">
    <source>
        <dbReference type="ARBA" id="ARBA00023180"/>
    </source>
</evidence>
<name>A0AAV5ESD3_ELECO</name>
<evidence type="ECO:0000256" key="5">
    <source>
        <dbReference type="ARBA" id="ARBA00022692"/>
    </source>
</evidence>
<dbReference type="Proteomes" id="UP001054889">
    <property type="component" value="Unassembled WGS sequence"/>
</dbReference>
<organism evidence="13 14">
    <name type="scientific">Eleusine coracana subsp. coracana</name>
    <dbReference type="NCBI Taxonomy" id="191504"/>
    <lineage>
        <taxon>Eukaryota</taxon>
        <taxon>Viridiplantae</taxon>
        <taxon>Streptophyta</taxon>
        <taxon>Embryophyta</taxon>
        <taxon>Tracheophyta</taxon>
        <taxon>Spermatophyta</taxon>
        <taxon>Magnoliopsida</taxon>
        <taxon>Liliopsida</taxon>
        <taxon>Poales</taxon>
        <taxon>Poaceae</taxon>
        <taxon>PACMAD clade</taxon>
        <taxon>Chloridoideae</taxon>
        <taxon>Cynodonteae</taxon>
        <taxon>Eleusininae</taxon>
        <taxon>Eleusine</taxon>
    </lineage>
</organism>
<accession>A0AAV5ESD3</accession>
<evidence type="ECO:0000256" key="11">
    <source>
        <dbReference type="SAM" id="Phobius"/>
    </source>
</evidence>
<evidence type="ECO:0000256" key="2">
    <source>
        <dbReference type="ARBA" id="ARBA00009592"/>
    </source>
</evidence>
<gene>
    <name evidence="13" type="primary">gb13198</name>
    <name evidence="13" type="ORF">PR202_gb13198</name>
</gene>
<evidence type="ECO:0000313" key="13">
    <source>
        <dbReference type="EMBL" id="GJN25377.1"/>
    </source>
</evidence>
<dbReference type="PANTHER" id="PTHR48063:SF55">
    <property type="entry name" value="LEUCINE-RICH REPEAT-CONTAINING N-TERMINAL PLANT-TYPE DOMAIN-CONTAINING PROTEIN"/>
    <property type="match status" value="1"/>
</dbReference>
<dbReference type="InterPro" id="IPR003591">
    <property type="entry name" value="Leu-rich_rpt_typical-subtyp"/>
</dbReference>
<comment type="similarity">
    <text evidence="2">Belongs to the RLP family.</text>
</comment>
<dbReference type="Pfam" id="PF00560">
    <property type="entry name" value="LRR_1"/>
    <property type="match status" value="4"/>
</dbReference>
<evidence type="ECO:0000256" key="7">
    <source>
        <dbReference type="ARBA" id="ARBA00022737"/>
    </source>
</evidence>
<feature type="domain" description="Leucine-rich repeat-containing N-terminal plant-type" evidence="12">
    <location>
        <begin position="8"/>
        <end position="46"/>
    </location>
</feature>
<proteinExistence type="inferred from homology"/>
<dbReference type="EMBL" id="BQKI01000078">
    <property type="protein sequence ID" value="GJN25377.1"/>
    <property type="molecule type" value="Genomic_DNA"/>
</dbReference>
<dbReference type="FunFam" id="3.80.10.10:FF:000649">
    <property type="entry name" value="Leucine Rich Repeat family protein"/>
    <property type="match status" value="1"/>
</dbReference>
<keyword evidence="4" id="KW-0433">Leucine-rich repeat</keyword>
<keyword evidence="7" id="KW-0677">Repeat</keyword>
<sequence>MAKNCILHERDALLTFKHGITNDTENTLASWQLHQDCCRWKGVTCSNSTGHVVKLDLRDAELLGQIISSLLSLEYLEYLDLSTNFQDRPIQRVPEFLGLKKNLRHLDLSYVPFSCTVPPLFGNLTKLEYLSLRNTSFFGRLPPQFGNLSNLQCIDLGWMQNPFLTDISWMANLHFLESMDLSNINLSTIVDFPLVANMIPTLKYIRLRNCSLPSANQSVPHLNLTTLEELDLSQNYFGHSFGSCWFWNITSIKKLDLYSSYLGGDIPHALGRMVSLQRIDFSNNGNAATMTVDLKNLCELQILWLDSCLSSGNITQLVEKLPRCSSKLFSLSSSSNNLTGVLPNIMGHLTGLDYIDLSDNRISGPIPPEVGKLPVLGGLYLGSNQLSGQIPLLPTSITILDISMNYLSGHLPLKFGGPNLVIVSLSSNFIEGELPESICESQDMQFLDLSNNLFQGELPVCSCMQYMSFLLLSNNSFSGVFPSWIQCMPSMVFLDLSWNKLHGTLPRWIGDMEKLHFLQLSYNMFSGDIPESIMDLRALQYLNLASNNISGLMPVYWSKLVAMTQKYPVGPEDDSYISLLIGLSRQEILSVVMMHGVFRYGPNGIVSMVGIDLSLNYITGEIPDQITTLDRLLDLNLSCNQLSGKIPENIGSMKSLEWLDLSRNNLSSEIPPSLSDLTYLSSLDMSYNNLTGPIPSGRQLDTLYSGNPSIYEGDSGLCGPPLGRNCTGRNSDESGNEIRSENDSKLFFYFGLGSGFIVGLWVVFCVLLSKKTWRVGLLDQLYVFLAVTWGRVARQGTTD</sequence>
<dbReference type="PROSITE" id="PS51450">
    <property type="entry name" value="LRR"/>
    <property type="match status" value="1"/>
</dbReference>
<evidence type="ECO:0000256" key="4">
    <source>
        <dbReference type="ARBA" id="ARBA00022614"/>
    </source>
</evidence>
<reference evidence="13" key="1">
    <citation type="journal article" date="2018" name="DNA Res.">
        <title>Multiple hybrid de novo genome assembly of finger millet, an orphan allotetraploid crop.</title>
        <authorList>
            <person name="Hatakeyama M."/>
            <person name="Aluri S."/>
            <person name="Balachadran M.T."/>
            <person name="Sivarajan S.R."/>
            <person name="Patrignani A."/>
            <person name="Gruter S."/>
            <person name="Poveda L."/>
            <person name="Shimizu-Inatsugi R."/>
            <person name="Baeten J."/>
            <person name="Francoijs K.J."/>
            <person name="Nataraja K.N."/>
            <person name="Reddy Y.A.N."/>
            <person name="Phadnis S."/>
            <person name="Ravikumar R.L."/>
            <person name="Schlapbach R."/>
            <person name="Sreeman S.M."/>
            <person name="Shimizu K.K."/>
        </authorList>
    </citation>
    <scope>NUCLEOTIDE SEQUENCE</scope>
</reference>
<dbReference type="InterPro" id="IPR032675">
    <property type="entry name" value="LRR_dom_sf"/>
</dbReference>
<keyword evidence="3" id="KW-1003">Cell membrane</keyword>
<dbReference type="InterPro" id="IPR013210">
    <property type="entry name" value="LRR_N_plant-typ"/>
</dbReference>
<dbReference type="FunFam" id="3.80.10.10:FF:000213">
    <property type="entry name" value="Tyrosine-sulfated glycopeptide receptor 1"/>
    <property type="match status" value="1"/>
</dbReference>
<keyword evidence="8 11" id="KW-1133">Transmembrane helix</keyword>
<dbReference type="SUPFAM" id="SSF52058">
    <property type="entry name" value="L domain-like"/>
    <property type="match status" value="3"/>
</dbReference>
<evidence type="ECO:0000259" key="12">
    <source>
        <dbReference type="Pfam" id="PF08263"/>
    </source>
</evidence>
<dbReference type="Pfam" id="PF08263">
    <property type="entry name" value="LRRNT_2"/>
    <property type="match status" value="1"/>
</dbReference>
<evidence type="ECO:0000256" key="9">
    <source>
        <dbReference type="ARBA" id="ARBA00023136"/>
    </source>
</evidence>
<dbReference type="InterPro" id="IPR001611">
    <property type="entry name" value="Leu-rich_rpt"/>
</dbReference>
<keyword evidence="6" id="KW-0732">Signal</keyword>
<comment type="caution">
    <text evidence="13">The sequence shown here is derived from an EMBL/GenBank/DDBJ whole genome shotgun (WGS) entry which is preliminary data.</text>
</comment>
<dbReference type="AlphaFoldDB" id="A0AAV5ESD3"/>
<dbReference type="SMART" id="SM00369">
    <property type="entry name" value="LRR_TYP"/>
    <property type="match status" value="6"/>
</dbReference>
<dbReference type="Pfam" id="PF13855">
    <property type="entry name" value="LRR_8"/>
    <property type="match status" value="2"/>
</dbReference>
<protein>
    <recommendedName>
        <fullName evidence="12">Leucine-rich repeat-containing N-terminal plant-type domain-containing protein</fullName>
    </recommendedName>
</protein>
<evidence type="ECO:0000256" key="3">
    <source>
        <dbReference type="ARBA" id="ARBA00022475"/>
    </source>
</evidence>
<evidence type="ECO:0000256" key="1">
    <source>
        <dbReference type="ARBA" id="ARBA00004251"/>
    </source>
</evidence>
<dbReference type="PANTHER" id="PTHR48063">
    <property type="entry name" value="LRR RECEPTOR-LIKE KINASE"/>
    <property type="match status" value="1"/>
</dbReference>
<dbReference type="GO" id="GO:0005886">
    <property type="term" value="C:plasma membrane"/>
    <property type="evidence" value="ECO:0007669"/>
    <property type="project" value="UniProtKB-SubCell"/>
</dbReference>
<evidence type="ECO:0000256" key="8">
    <source>
        <dbReference type="ARBA" id="ARBA00022989"/>
    </source>
</evidence>
<dbReference type="InterPro" id="IPR046956">
    <property type="entry name" value="RLP23-like"/>
</dbReference>
<evidence type="ECO:0000256" key="6">
    <source>
        <dbReference type="ARBA" id="ARBA00022729"/>
    </source>
</evidence>
<keyword evidence="9 11" id="KW-0472">Membrane</keyword>
<dbReference type="Gene3D" id="3.80.10.10">
    <property type="entry name" value="Ribonuclease Inhibitor"/>
    <property type="match status" value="3"/>
</dbReference>
<keyword evidence="14" id="KW-1185">Reference proteome</keyword>